<keyword evidence="2" id="KW-1185">Reference proteome</keyword>
<dbReference type="Gene3D" id="3.40.50.1240">
    <property type="entry name" value="Phosphoglycerate mutase-like"/>
    <property type="match status" value="1"/>
</dbReference>
<evidence type="ECO:0000313" key="2">
    <source>
        <dbReference type="Proteomes" id="UP000448235"/>
    </source>
</evidence>
<dbReference type="EMBL" id="WUTS01000009">
    <property type="protein sequence ID" value="NAW14329.1"/>
    <property type="molecule type" value="Genomic_DNA"/>
</dbReference>
<dbReference type="Pfam" id="PF00300">
    <property type="entry name" value="His_Phos_1"/>
    <property type="match status" value="1"/>
</dbReference>
<organism evidence="1 2">
    <name type="scientific">Halomonas icarae</name>
    <dbReference type="NCBI Taxonomy" id="2691040"/>
    <lineage>
        <taxon>Bacteria</taxon>
        <taxon>Pseudomonadati</taxon>
        <taxon>Pseudomonadota</taxon>
        <taxon>Gammaproteobacteria</taxon>
        <taxon>Oceanospirillales</taxon>
        <taxon>Halomonadaceae</taxon>
        <taxon>Halomonas</taxon>
    </lineage>
</organism>
<dbReference type="GO" id="GO:0005737">
    <property type="term" value="C:cytoplasm"/>
    <property type="evidence" value="ECO:0007669"/>
    <property type="project" value="TreeGrafter"/>
</dbReference>
<dbReference type="PANTHER" id="PTHR48100:SF1">
    <property type="entry name" value="HISTIDINE PHOSPHATASE FAMILY PROTEIN-RELATED"/>
    <property type="match status" value="1"/>
</dbReference>
<evidence type="ECO:0000313" key="1">
    <source>
        <dbReference type="EMBL" id="NAW14329.1"/>
    </source>
</evidence>
<gene>
    <name evidence="1" type="ORF">GRB80_15985</name>
</gene>
<sequence length="185" mass="20386">MLLASPFVFMRHGETPLNRDGLIGGSTDVPLTRLGEDQARSARPLLERPWSKVVTSSLLRARQTTELAVPGQDFASLAGLDERDWGQLECAPLAHQPPYMSIPPGGESWESFEARVVAALNATLAAHPYPLIIAHSGVYRVIQRLVRGRPEGPRLPNARPLLIRPGPLGWTFHLLGNHDDRQDIL</sequence>
<protein>
    <submittedName>
        <fullName evidence="1">Histidine phosphatase family protein</fullName>
    </submittedName>
</protein>
<dbReference type="SUPFAM" id="SSF53254">
    <property type="entry name" value="Phosphoglycerate mutase-like"/>
    <property type="match status" value="1"/>
</dbReference>
<dbReference type="GO" id="GO:0016791">
    <property type="term" value="F:phosphatase activity"/>
    <property type="evidence" value="ECO:0007669"/>
    <property type="project" value="TreeGrafter"/>
</dbReference>
<proteinExistence type="predicted"/>
<dbReference type="AlphaFoldDB" id="A0A7X4W1N9"/>
<dbReference type="SMART" id="SM00855">
    <property type="entry name" value="PGAM"/>
    <property type="match status" value="1"/>
</dbReference>
<reference evidence="1 2" key="1">
    <citation type="submission" date="2019-12" db="EMBL/GenBank/DDBJ databases">
        <title>Draft genome sequencing of Halomonas icarensis D1-1.</title>
        <authorList>
            <person name="Pandiyan K."/>
            <person name="Kushwaha P."/>
            <person name="Gowdham M."/>
            <person name="Chakdar H."/>
            <person name="Singh A."/>
            <person name="Kumar M."/>
            <person name="Saxena A.K."/>
        </authorList>
    </citation>
    <scope>NUCLEOTIDE SEQUENCE [LARGE SCALE GENOMIC DNA]</scope>
    <source>
        <strain evidence="1 2">D1-1</strain>
    </source>
</reference>
<dbReference type="Proteomes" id="UP000448235">
    <property type="component" value="Unassembled WGS sequence"/>
</dbReference>
<dbReference type="InterPro" id="IPR050275">
    <property type="entry name" value="PGM_Phosphatase"/>
</dbReference>
<dbReference type="PANTHER" id="PTHR48100">
    <property type="entry name" value="BROAD-SPECIFICITY PHOSPHATASE YOR283W-RELATED"/>
    <property type="match status" value="1"/>
</dbReference>
<name>A0A7X4W1N9_9GAMM</name>
<dbReference type="CDD" id="cd07067">
    <property type="entry name" value="HP_PGM_like"/>
    <property type="match status" value="1"/>
</dbReference>
<dbReference type="InterPro" id="IPR029033">
    <property type="entry name" value="His_PPase_superfam"/>
</dbReference>
<comment type="caution">
    <text evidence="1">The sequence shown here is derived from an EMBL/GenBank/DDBJ whole genome shotgun (WGS) entry which is preliminary data.</text>
</comment>
<accession>A0A7X4W1N9</accession>
<dbReference type="InterPro" id="IPR013078">
    <property type="entry name" value="His_Pase_superF_clade-1"/>
</dbReference>
<dbReference type="RefSeq" id="WP_161424408.1">
    <property type="nucleotide sequence ID" value="NZ_JARWMY010000022.1"/>
</dbReference>